<evidence type="ECO:0000313" key="2">
    <source>
        <dbReference type="Proteomes" id="UP000005959"/>
    </source>
</evidence>
<dbReference type="Proteomes" id="UP000005959">
    <property type="component" value="Unassembled WGS sequence"/>
</dbReference>
<reference evidence="1 2" key="1">
    <citation type="submission" date="2011-08" db="EMBL/GenBank/DDBJ databases">
        <authorList>
            <person name="Weinstock G."/>
            <person name="Sodergren E."/>
            <person name="Clifton S."/>
            <person name="Fulton L."/>
            <person name="Fulton B."/>
            <person name="Courtney L."/>
            <person name="Fronick C."/>
            <person name="Harrison M."/>
            <person name="Strong C."/>
            <person name="Farmer C."/>
            <person name="Delahaunty K."/>
            <person name="Markovic C."/>
            <person name="Hall O."/>
            <person name="Minx P."/>
            <person name="Tomlinson C."/>
            <person name="Mitreva M."/>
            <person name="Hou S."/>
            <person name="Chen J."/>
            <person name="Wollam A."/>
            <person name="Pepin K.H."/>
            <person name="Johnson M."/>
            <person name="Bhonagiri V."/>
            <person name="Zhang X."/>
            <person name="Suruliraj S."/>
            <person name="Warren W."/>
            <person name="Chinwalla A."/>
            <person name="Mardis E.R."/>
            <person name="Wilson R.K."/>
        </authorList>
    </citation>
    <scope>NUCLEOTIDE SEQUENCE [LARGE SCALE GENOMIC DNA]</scope>
    <source>
        <strain evidence="1 2">ATCC 51873</strain>
    </source>
</reference>
<dbReference type="EMBL" id="AGCI01000062">
    <property type="protein sequence ID" value="EHM41992.1"/>
    <property type="molecule type" value="Genomic_DNA"/>
</dbReference>
<accession>G9Y7Q4</accession>
<proteinExistence type="predicted"/>
<comment type="caution">
    <text evidence="1">The sequence shown here is derived from an EMBL/GenBank/DDBJ whole genome shotgun (WGS) entry which is preliminary data.</text>
</comment>
<gene>
    <name evidence="1" type="ORF">HMPREF0454_02672</name>
</gene>
<organism evidence="1 2">
    <name type="scientific">Hafnia alvei ATCC 51873</name>
    <dbReference type="NCBI Taxonomy" id="1002364"/>
    <lineage>
        <taxon>Bacteria</taxon>
        <taxon>Pseudomonadati</taxon>
        <taxon>Pseudomonadota</taxon>
        <taxon>Gammaproteobacteria</taxon>
        <taxon>Enterobacterales</taxon>
        <taxon>Hafniaceae</taxon>
        <taxon>Hafnia</taxon>
    </lineage>
</organism>
<dbReference type="HOGENOM" id="CLU_3080452_0_0_6"/>
<sequence length="52" mass="6170">MGIGRLYSDCRFLLCILFIQKALRAKKRQTKYFLPPNALQRGAICYYAPRFR</sequence>
<protein>
    <submittedName>
        <fullName evidence="1">Uncharacterized protein</fullName>
    </submittedName>
</protein>
<name>G9Y7Q4_HAFAL</name>
<evidence type="ECO:0000313" key="1">
    <source>
        <dbReference type="EMBL" id="EHM41992.1"/>
    </source>
</evidence>
<dbReference type="AlphaFoldDB" id="G9Y7Q4"/>